<dbReference type="AlphaFoldDB" id="A0AAV5AXS3"/>
<dbReference type="Proteomes" id="UP001207736">
    <property type="component" value="Unassembled WGS sequence"/>
</dbReference>
<evidence type="ECO:0008006" key="5">
    <source>
        <dbReference type="Google" id="ProtNLM"/>
    </source>
</evidence>
<comment type="caution">
    <text evidence="1">The sequence shown here is derived from an EMBL/GenBank/DDBJ whole genome shotgun (WGS) entry which is preliminary data.</text>
</comment>
<reference evidence="1 4" key="1">
    <citation type="submission" date="2021-11" db="EMBL/GenBank/DDBJ databases">
        <title>Draft genome sequence of Capnocytophaga sp. strain KC07075 isolated from cat oral cavity.</title>
        <authorList>
            <person name="Suzuki M."/>
            <person name="Imaoka K."/>
            <person name="Kimura M."/>
            <person name="Morikawa S."/>
            <person name="Maeda K."/>
        </authorList>
    </citation>
    <scope>NUCLEOTIDE SEQUENCE</scope>
    <source>
        <strain evidence="1">KC07075</strain>
        <strain evidence="2 4">KC07079</strain>
    </source>
</reference>
<gene>
    <name evidence="1" type="ORF">RCZ15_21680</name>
    <name evidence="2" type="ORF">RCZ16_05880</name>
</gene>
<dbReference type="EMBL" id="BQKA01000043">
    <property type="protein sequence ID" value="GJM51195.1"/>
    <property type="molecule type" value="Genomic_DNA"/>
</dbReference>
<dbReference type="Gene3D" id="3.40.50.1820">
    <property type="entry name" value="alpha/beta hydrolase"/>
    <property type="match status" value="1"/>
</dbReference>
<sequence length="44" mass="4892">MNTIETKTIFVKGIEIAYYQTGNDDIPLIFLHGGGTDSAMLSWE</sequence>
<name>A0AAV5AXS3_9FLAO</name>
<proteinExistence type="predicted"/>
<dbReference type="RefSeq" id="WP_264845652.1">
    <property type="nucleotide sequence ID" value="NZ_BPMA01000013.1"/>
</dbReference>
<evidence type="ECO:0000313" key="3">
    <source>
        <dbReference type="Proteomes" id="UP001207736"/>
    </source>
</evidence>
<keyword evidence="4" id="KW-1185">Reference proteome</keyword>
<dbReference type="SUPFAM" id="SSF53474">
    <property type="entry name" value="alpha/beta-Hydrolases"/>
    <property type="match status" value="1"/>
</dbReference>
<dbReference type="Proteomes" id="UP001208692">
    <property type="component" value="Unassembled WGS sequence"/>
</dbReference>
<evidence type="ECO:0000313" key="4">
    <source>
        <dbReference type="Proteomes" id="UP001208692"/>
    </source>
</evidence>
<evidence type="ECO:0000313" key="2">
    <source>
        <dbReference type="EMBL" id="GJM52270.1"/>
    </source>
</evidence>
<dbReference type="InterPro" id="IPR029058">
    <property type="entry name" value="AB_hydrolase_fold"/>
</dbReference>
<protein>
    <recommendedName>
        <fullName evidence="5">Alpha/beta hydrolase</fullName>
    </recommendedName>
</protein>
<organism evidence="1 3">
    <name type="scientific">Capnocytophaga catalasegens</name>
    <dbReference type="NCBI Taxonomy" id="1004260"/>
    <lineage>
        <taxon>Bacteria</taxon>
        <taxon>Pseudomonadati</taxon>
        <taxon>Bacteroidota</taxon>
        <taxon>Flavobacteriia</taxon>
        <taxon>Flavobacteriales</taxon>
        <taxon>Flavobacteriaceae</taxon>
        <taxon>Capnocytophaga</taxon>
    </lineage>
</organism>
<evidence type="ECO:0000313" key="1">
    <source>
        <dbReference type="EMBL" id="GJM51195.1"/>
    </source>
</evidence>
<accession>A0AAV5AXS3</accession>
<dbReference type="EMBL" id="BQKB01000010">
    <property type="protein sequence ID" value="GJM52270.1"/>
    <property type="molecule type" value="Genomic_DNA"/>
</dbReference>